<dbReference type="PANTHER" id="PTHR46586">
    <property type="entry name" value="ANKYRIN REPEAT-CONTAINING PROTEIN"/>
    <property type="match status" value="1"/>
</dbReference>
<dbReference type="KEGG" id="vg:36841849"/>
<name>A0A2U7UG01_9VIRU</name>
<sequence length="669" mass="71408">MACNLSLLDMPNEILCSIVALLDHPRDVAACARVSTALGCASPLDAAVSYYRGRSEMALADGLPLRVASTLFARWGVEPERRHLPAAASGGRADVVRWVCHRTKEHQPAPWANLGAPGLTFGPAYAPAPDPYQYHGRNRVGRPGANQSARARAVRGQDLVGLLGYTDNDGAAGPSGHAGLLGHPGIRGTPGLLGYVKEDDDDDHDTPAPPVSALPALAPVATQQRQGWWNVPPVRRHRGPSQGPPDSAAGSLTLLGDTAAIPHMLQAVYESAQRGHVDILRYLTTACPLAKMPCVLDVRVVVEAARRGVLATVMYAHDRWPQYVVSDDCNGTACCCPAAVAHAAIEGNQHHVLQWMRAVGCQAFACTAGQLATAIRTGNDLIVDVITRTLVDEATAMNPGVDVRGVCCVDERALADAAQEGHVRALAIAHARGFASMTADVLSAAATMGKLDVLRWAAGEVVPGVESRFSPLMRLPWHDRIVAWSAAEAHGVNTTVVDWLAAQPETRRHFDAVMARTMLARNRPAVALWMHDAGLASLSDWESLETAITGGVTCLDAMIDRGAVCSPRAMAAALMHAPNADAVALLCKRCGYDSLYEALQTHVHAIDNEAIRWVRDNVPDVDVDHIIEPGQAHASIRGPERSPAGRRATIRQPSGLVRVRLPNPCKPRD</sequence>
<evidence type="ECO:0000256" key="1">
    <source>
        <dbReference type="SAM" id="MobiDB-lite"/>
    </source>
</evidence>
<accession>A0A2U7UG01</accession>
<evidence type="ECO:0008006" key="3">
    <source>
        <dbReference type="Google" id="ProtNLM"/>
    </source>
</evidence>
<organism evidence="2">
    <name type="scientific">Pandoravirus macleodensis</name>
    <dbReference type="NCBI Taxonomy" id="2107707"/>
    <lineage>
        <taxon>Viruses</taxon>
        <taxon>Pandoravirus</taxon>
    </lineage>
</organism>
<evidence type="ECO:0000313" key="2">
    <source>
        <dbReference type="EMBL" id="AVK77394.1"/>
    </source>
</evidence>
<dbReference type="PANTHER" id="PTHR46586:SF3">
    <property type="entry name" value="ANKYRIN REPEAT-CONTAINING PROTEIN"/>
    <property type="match status" value="1"/>
</dbReference>
<dbReference type="EMBL" id="MG011691">
    <property type="protein sequence ID" value="AVK77394.1"/>
    <property type="molecule type" value="Genomic_DNA"/>
</dbReference>
<dbReference type="InterPro" id="IPR052050">
    <property type="entry name" value="SecEffector_AnkRepeat"/>
</dbReference>
<feature type="region of interest" description="Disordered" evidence="1">
    <location>
        <begin position="229"/>
        <end position="248"/>
    </location>
</feature>
<reference evidence="2" key="1">
    <citation type="journal article" date="2018" name="Nat. Commun.">
        <title>Diversity and evolution of the emerging Pandoraviridae family.</title>
        <authorList>
            <person name="Legendre M."/>
            <person name="Fabre E."/>
            <person name="Poirot O."/>
            <person name="Jeudy S."/>
            <person name="Lartigue A."/>
            <person name="Alempic J.M."/>
            <person name="Beucher L."/>
            <person name="Philippe N."/>
            <person name="Bertaux L."/>
            <person name="Christo-Foroux E."/>
            <person name="Labadie K."/>
            <person name="Coute Y."/>
            <person name="Abergel C."/>
            <person name="Claverie J.M."/>
        </authorList>
    </citation>
    <scope>NUCLEOTIDE SEQUENCE [LARGE SCALE GENOMIC DNA]</scope>
    <source>
        <strain evidence="2">Macleodensis</strain>
    </source>
</reference>
<dbReference type="GeneID" id="36841849"/>
<gene>
    <name evidence="2" type="ORF">pmac_cds_706</name>
</gene>
<dbReference type="CDD" id="cd09917">
    <property type="entry name" value="F-box_SF"/>
    <property type="match status" value="1"/>
</dbReference>
<protein>
    <recommendedName>
        <fullName evidence="3">F-box incomplete domain containing protein</fullName>
    </recommendedName>
</protein>
<proteinExistence type="predicted"/>
<dbReference type="Proteomes" id="UP000249758">
    <property type="component" value="Segment"/>
</dbReference>
<dbReference type="RefSeq" id="YP_009481390.1">
    <property type="nucleotide sequence ID" value="NC_037665.1"/>
</dbReference>